<comment type="caution">
    <text evidence="1">The sequence shown here is derived from an EMBL/GenBank/DDBJ whole genome shotgun (WGS) entry which is preliminary data.</text>
</comment>
<accession>A0AB36E288</accession>
<gene>
    <name evidence="1" type="ORF">QV09_06960</name>
</gene>
<evidence type="ECO:0000313" key="2">
    <source>
        <dbReference type="Proteomes" id="UP000092527"/>
    </source>
</evidence>
<dbReference type="EMBL" id="JTJU01000036">
    <property type="protein sequence ID" value="OBX10162.1"/>
    <property type="molecule type" value="Genomic_DNA"/>
</dbReference>
<dbReference type="RefSeq" id="WP_156551109.1">
    <property type="nucleotide sequence ID" value="NZ_JTJU01000036.1"/>
</dbReference>
<feature type="non-terminal residue" evidence="1">
    <location>
        <position position="1132"/>
    </location>
</feature>
<reference evidence="1 2" key="1">
    <citation type="submission" date="2014-11" db="EMBL/GenBank/DDBJ databases">
        <title>Pan-genome of Gallibacterium spp.</title>
        <authorList>
            <person name="Kudirkiene E."/>
            <person name="Bojesen A.M."/>
        </authorList>
    </citation>
    <scope>NUCLEOTIDE SEQUENCE [LARGE SCALE GENOMIC DNA]</scope>
    <source>
        <strain evidence="1 2">18469/18</strain>
    </source>
</reference>
<proteinExistence type="predicted"/>
<dbReference type="AlphaFoldDB" id="A0AB36E288"/>
<organism evidence="1 2">
    <name type="scientific">Gallibacterium salpingitidis</name>
    <dbReference type="NCBI Taxonomy" id="505341"/>
    <lineage>
        <taxon>Bacteria</taxon>
        <taxon>Pseudomonadati</taxon>
        <taxon>Pseudomonadota</taxon>
        <taxon>Gammaproteobacteria</taxon>
        <taxon>Pasteurellales</taxon>
        <taxon>Pasteurellaceae</taxon>
        <taxon>Gallibacterium</taxon>
    </lineage>
</organism>
<evidence type="ECO:0008006" key="3">
    <source>
        <dbReference type="Google" id="ProtNLM"/>
    </source>
</evidence>
<evidence type="ECO:0000313" key="1">
    <source>
        <dbReference type="EMBL" id="OBX10162.1"/>
    </source>
</evidence>
<sequence length="1132" mass="121516">MTYNQPITNDQENPITDTGKIIAEQGIFWWLSGSYPNIEIRANKQITIKQGINRYNAGNPPKEGTITIESKEESIDLDFIYSDGPMSIVLQAENAITLNNNSGQESYNIRMHNNASNVIMTSGSNTISLEAPNKKDQNIIIAHTAPQDSIDKKTVELHATKNDNVLILKATNTNINDGVQRAMDVYNGGSVLLKADNGQNKIQIGDAKNSSNVNGNVSTIDGILSNGTGEKGSATVEMISAKGNEISIYAPNAKDRRILSAFGKSVINDKTSIVLTATDDNANNVLILQTTATNQDGGNLAGIKAKTMATVSLSAAKGQNILLIGNDEETDLNGKVLGVYGINNGTDNPNKVNDELGGNVQIDADKGNIISIYAPNAKERTIIKTWNGNTTLQTKDGNNELILQTTETNQQNGIHRAIDSFYGSLVSLKADNGLNKIHIGDAQNFSNVNGIVSKVEGIFSNNAATSMEAGNGNEISIYAPNAKERHIIETWAVANIKLQTKEGNNELKLQTTSTYQDDGVQSAIYSNYDYDGLGLIVLAAENGQNQIQIGNNQETNIIGKVADVYGIDNRSGTAVEMEAGKGNIISIYAPNAKKRTVIKTWNGNTILQTKDGNNELILQTTATNQDSVLNDNNDNGIHRAIDVYSGGSVLLQADNGQNKIQIGDVQNFSNVKGIVSKVEGIFSNNAATSMEAGNGNEILIYAPNAQVQNIINTQEQGGKTELLAKSGSNNLMITSDLGENREFELVWGSQQGKVNLKAAQDNIIQYNGKLNVAIPTTQEELDKNSTYIRGLYAWARGEVNLEAQNNRILIQGDDGDGLGVGYKPISENNEYDFYTHGLFASNVKEEGYKPEDEGISKISLTASNGNNVVGIKIRSHGEINGIEAQHQGEITLSATGENQIYVINPEPDTRLMDLHSKERVDDMDVPVGGDRTYRMGVYSSADSKVVLQAAKNFIEIGGNPLLQTAIGVDGNATADIIADNGTNTVTVNNAVFGSTGLSVLRSTIYSKIETPNTTLNLTALQGTNFIQMNGDEADLALVEQSDVLKKTNVYQAKVGVVGILATSKGSAVTLNAKQNVIVHNVPTESPFSNINIYAADEAQVKLIGTESNTLTGAKIAIQSFNKAKVTIDGQMT</sequence>
<dbReference type="Proteomes" id="UP000092527">
    <property type="component" value="Unassembled WGS sequence"/>
</dbReference>
<name>A0AB36E288_9PAST</name>
<protein>
    <recommendedName>
        <fullName evidence="3">Pertactin central region domain-containing protein</fullName>
    </recommendedName>
</protein>